<dbReference type="InterPro" id="IPR020568">
    <property type="entry name" value="Ribosomal_Su5_D2-typ_SF"/>
</dbReference>
<dbReference type="SUPFAM" id="SSF118116">
    <property type="entry name" value="DNA mismatch repair protein MutL"/>
    <property type="match status" value="1"/>
</dbReference>
<feature type="domain" description="DNA mismatch repair protein S5" evidence="5">
    <location>
        <begin position="231"/>
        <end position="320"/>
    </location>
</feature>
<dbReference type="EMBL" id="CP143784">
    <property type="protein sequence ID" value="WVN85388.1"/>
    <property type="molecule type" value="Genomic_DNA"/>
</dbReference>
<dbReference type="PANTHER" id="PTHR10073:SF52">
    <property type="entry name" value="MISMATCH REPAIR ENDONUCLEASE PMS2"/>
    <property type="match status" value="1"/>
</dbReference>
<reference evidence="6" key="2">
    <citation type="journal article" date="2022" name="Elife">
        <title>Obligate sexual reproduction of a homothallic fungus closely related to the Cryptococcus pathogenic species complex.</title>
        <authorList>
            <person name="Passer A.R."/>
            <person name="Clancey S.A."/>
            <person name="Shea T."/>
            <person name="David-Palma M."/>
            <person name="Averette A.F."/>
            <person name="Boekhout T."/>
            <person name="Porcel B.M."/>
            <person name="Nowrousian M."/>
            <person name="Cuomo C.A."/>
            <person name="Sun S."/>
            <person name="Heitman J."/>
            <person name="Coelho M.A."/>
        </authorList>
    </citation>
    <scope>NUCLEOTIDE SEQUENCE</scope>
    <source>
        <strain evidence="6">CBS 7841</strain>
    </source>
</reference>
<dbReference type="AlphaFoldDB" id="A0AAJ8JN79"/>
<dbReference type="SMART" id="SM01340">
    <property type="entry name" value="DNA_mis_repair"/>
    <property type="match status" value="1"/>
</dbReference>
<dbReference type="GO" id="GO:0032389">
    <property type="term" value="C:MutLalpha complex"/>
    <property type="evidence" value="ECO:0007669"/>
    <property type="project" value="TreeGrafter"/>
</dbReference>
<dbReference type="CDD" id="cd16926">
    <property type="entry name" value="HATPase_MutL-MLH-PMS-like"/>
    <property type="match status" value="1"/>
</dbReference>
<dbReference type="Gene3D" id="3.30.1370.100">
    <property type="entry name" value="MutL, C-terminal domain, regulatory subdomain"/>
    <property type="match status" value="1"/>
</dbReference>
<dbReference type="InterPro" id="IPR014790">
    <property type="entry name" value="MutL_C"/>
</dbReference>
<evidence type="ECO:0000256" key="1">
    <source>
        <dbReference type="ARBA" id="ARBA00006082"/>
    </source>
</evidence>
<protein>
    <recommendedName>
        <fullName evidence="8">DNA mismatch repair protein PMS2</fullName>
    </recommendedName>
</protein>
<dbReference type="FunFam" id="3.30.1370.100:FF:000001">
    <property type="entry name" value="Mismatch repair endonuclease pms1, putative"/>
    <property type="match status" value="1"/>
</dbReference>
<feature type="compositionally biased region" description="Polar residues" evidence="3">
    <location>
        <begin position="416"/>
        <end position="425"/>
    </location>
</feature>
<feature type="compositionally biased region" description="Polar residues" evidence="3">
    <location>
        <begin position="371"/>
        <end position="385"/>
    </location>
</feature>
<feature type="domain" description="MutL C-terminal dimerisation" evidence="4">
    <location>
        <begin position="775"/>
        <end position="932"/>
    </location>
</feature>
<dbReference type="Pfam" id="PF01119">
    <property type="entry name" value="DNA_mis_repair"/>
    <property type="match status" value="1"/>
</dbReference>
<evidence type="ECO:0008006" key="8">
    <source>
        <dbReference type="Google" id="ProtNLM"/>
    </source>
</evidence>
<evidence type="ECO:0000256" key="2">
    <source>
        <dbReference type="ARBA" id="ARBA00022763"/>
    </source>
</evidence>
<dbReference type="GO" id="GO:0016887">
    <property type="term" value="F:ATP hydrolysis activity"/>
    <property type="evidence" value="ECO:0007669"/>
    <property type="project" value="InterPro"/>
</dbReference>
<dbReference type="GO" id="GO:0030983">
    <property type="term" value="F:mismatched DNA binding"/>
    <property type="evidence" value="ECO:0007669"/>
    <property type="project" value="InterPro"/>
</dbReference>
<proteinExistence type="inferred from homology"/>
<dbReference type="InterPro" id="IPR038973">
    <property type="entry name" value="MutL/Mlh/Pms-like"/>
</dbReference>
<feature type="compositionally biased region" description="Basic and acidic residues" evidence="3">
    <location>
        <begin position="592"/>
        <end position="605"/>
    </location>
</feature>
<sequence>MGGIIKALEISSIHKIHSGQIVLDLQSAIKELVENSLDAGATNIDVRIKDNGLESVEVSDNGSGIGDKDWEHVALRHHTSKLPSFEDLHKVTTFGFRGEALSALCALCDTVVISTATKETAPMAAVIKLGRDGKVVDKSGRIARPRGTTITLNGLFVPLPVRRKEFERTAKKELTKALNLLTAYALFPASSSLQDGRKGVRLKVEVIGGGRAAKRNTQLSTDGKGSLRASVGAIWGPRALDGVKDIELDLDVEIDRVMAKREGIIETSFNTHQVPLAILNFHIPLQSLDINVSPDKRTIFVHSEDRLIESLKTALEAFFEPARNTFAVEGATQTVKTIRHVQSQLSLAKTASSYNPESEVEETVNEKDNRQNGQDNQSNDYSKWGSQARPYGSTSRSTIPVASDKDAPVEIHMTPVTISSPLNSYRSPRRPLTPPTSQPSQTRKVRQTLDTSSASWSPDKASATQRGKEASTKDPRLSLRKRLEVYASQRPFVPNVSDDDEEQSKGEKKKAGNQEGDENREDTQSNDSEDVTVLRETKSDNQSGGKREIRSKRGEGEPKSVNQSPLDMERKHAKNREISTENASAARRRRHREEPIFEDESHVDEQSMSPSPGLASNHSLAIESGSQRAPISCHRPPNLQESEPTSEEGTSSTQMDVNVEFITPRLRYAQENQNLAIAESRLSSRIFSDNTYRDEIPSTAGQGEVTMHFNFPRLFTRYHVRVQRRLSSSKRDDVSAVFAENALAKAAGITNKNDDLVEEVLSRVISKADFERMEVLGQFNKGFIIARLKSGEGKKKNDDLFIIDQHASDEKYNFETLQQTTRIKGQTLIRPRPLHLTAGDEIIAMENLDILNANGFNVQIDNDKPAGRGEKISLVAMPVSKETTFDFKDLEQLLHLLSDGSRPAGQMVRCTKARSMFASRACRKSVMIGKALTKGQMAQLLRNMGTIDQPWNCPHGRPTVRHLTTLGTFVKAQRRRRQFDWNKWKNSLA</sequence>
<organism evidence="6 7">
    <name type="scientific">Cryptococcus depauperatus CBS 7841</name>
    <dbReference type="NCBI Taxonomy" id="1295531"/>
    <lineage>
        <taxon>Eukaryota</taxon>
        <taxon>Fungi</taxon>
        <taxon>Dikarya</taxon>
        <taxon>Basidiomycota</taxon>
        <taxon>Agaricomycotina</taxon>
        <taxon>Tremellomycetes</taxon>
        <taxon>Tremellales</taxon>
        <taxon>Cryptococcaceae</taxon>
        <taxon>Cryptococcus</taxon>
    </lineage>
</organism>
<comment type="similarity">
    <text evidence="1">Belongs to the DNA mismatch repair MutL/HexB family.</text>
</comment>
<dbReference type="SUPFAM" id="SSF54211">
    <property type="entry name" value="Ribosomal protein S5 domain 2-like"/>
    <property type="match status" value="1"/>
</dbReference>
<keyword evidence="7" id="KW-1185">Reference proteome</keyword>
<evidence type="ECO:0000256" key="3">
    <source>
        <dbReference type="SAM" id="MobiDB-lite"/>
    </source>
</evidence>
<dbReference type="Gene3D" id="3.30.565.10">
    <property type="entry name" value="Histidine kinase-like ATPase, C-terminal domain"/>
    <property type="match status" value="1"/>
</dbReference>
<dbReference type="Pfam" id="PF13589">
    <property type="entry name" value="HATPase_c_3"/>
    <property type="match status" value="1"/>
</dbReference>
<dbReference type="PROSITE" id="PS00058">
    <property type="entry name" value="DNA_MISMATCH_REPAIR_1"/>
    <property type="match status" value="1"/>
</dbReference>
<dbReference type="GeneID" id="91084750"/>
<dbReference type="InterPro" id="IPR042121">
    <property type="entry name" value="MutL_C_regsub"/>
</dbReference>
<dbReference type="RefSeq" id="XP_066066089.1">
    <property type="nucleotide sequence ID" value="XM_066209992.1"/>
</dbReference>
<feature type="compositionally biased region" description="Polar residues" evidence="3">
    <location>
        <begin position="606"/>
        <end position="629"/>
    </location>
</feature>
<dbReference type="InterPro" id="IPR036890">
    <property type="entry name" value="HATPase_C_sf"/>
</dbReference>
<dbReference type="SMART" id="SM00853">
    <property type="entry name" value="MutL_C"/>
    <property type="match status" value="1"/>
</dbReference>
<feature type="region of interest" description="Disordered" evidence="3">
    <location>
        <begin position="349"/>
        <end position="653"/>
    </location>
</feature>
<evidence type="ECO:0000313" key="7">
    <source>
        <dbReference type="Proteomes" id="UP000094043"/>
    </source>
</evidence>
<dbReference type="GO" id="GO:0006298">
    <property type="term" value="P:mismatch repair"/>
    <property type="evidence" value="ECO:0007669"/>
    <property type="project" value="InterPro"/>
</dbReference>
<dbReference type="InterPro" id="IPR014762">
    <property type="entry name" value="DNA_mismatch_repair_CS"/>
</dbReference>
<dbReference type="GO" id="GO:0140664">
    <property type="term" value="F:ATP-dependent DNA damage sensor activity"/>
    <property type="evidence" value="ECO:0007669"/>
    <property type="project" value="InterPro"/>
</dbReference>
<keyword evidence="2" id="KW-0227">DNA damage</keyword>
<dbReference type="GO" id="GO:0005524">
    <property type="term" value="F:ATP binding"/>
    <property type="evidence" value="ECO:0007669"/>
    <property type="project" value="InterPro"/>
</dbReference>
<evidence type="ECO:0000313" key="6">
    <source>
        <dbReference type="EMBL" id="WVN85388.1"/>
    </source>
</evidence>
<dbReference type="GO" id="GO:0061982">
    <property type="term" value="P:meiosis I cell cycle process"/>
    <property type="evidence" value="ECO:0007669"/>
    <property type="project" value="UniProtKB-ARBA"/>
</dbReference>
<dbReference type="Gene3D" id="3.30.1540.20">
    <property type="entry name" value="MutL, C-terminal domain, dimerisation subdomain"/>
    <property type="match status" value="1"/>
</dbReference>
<feature type="compositionally biased region" description="Basic and acidic residues" evidence="3">
    <location>
        <begin position="532"/>
        <end position="558"/>
    </location>
</feature>
<feature type="compositionally biased region" description="Low complexity" evidence="3">
    <location>
        <begin position="641"/>
        <end position="653"/>
    </location>
</feature>
<dbReference type="PANTHER" id="PTHR10073">
    <property type="entry name" value="DNA MISMATCH REPAIR PROTEIN MLH, PMS, MUTL"/>
    <property type="match status" value="1"/>
</dbReference>
<accession>A0AAJ8JN79</accession>
<dbReference type="FunFam" id="3.30.565.10:FF:000017">
    <property type="entry name" value="PMS1 homolog 1, mismatch repair system component"/>
    <property type="match status" value="1"/>
</dbReference>
<evidence type="ECO:0000259" key="4">
    <source>
        <dbReference type="SMART" id="SM00853"/>
    </source>
</evidence>
<dbReference type="InterPro" id="IPR013507">
    <property type="entry name" value="DNA_mismatch_S5_2-like"/>
</dbReference>
<dbReference type="Proteomes" id="UP000094043">
    <property type="component" value="Chromosome 1"/>
</dbReference>
<feature type="compositionally biased region" description="Basic and acidic residues" evidence="3">
    <location>
        <begin position="567"/>
        <end position="579"/>
    </location>
</feature>
<dbReference type="KEGG" id="cdep:91084750"/>
<feature type="compositionally biased region" description="Basic and acidic residues" evidence="3">
    <location>
        <begin position="503"/>
        <end position="512"/>
    </location>
</feature>
<name>A0AAJ8JN79_9TREE</name>
<dbReference type="InterPro" id="IPR014721">
    <property type="entry name" value="Ribsml_uS5_D2-typ_fold_subgr"/>
</dbReference>
<feature type="compositionally biased region" description="Basic and acidic residues" evidence="3">
    <location>
        <begin position="466"/>
        <end position="484"/>
    </location>
</feature>
<dbReference type="InterPro" id="IPR037198">
    <property type="entry name" value="MutL_C_sf"/>
</dbReference>
<evidence type="ECO:0000259" key="5">
    <source>
        <dbReference type="SMART" id="SM01340"/>
    </source>
</evidence>
<dbReference type="InterPro" id="IPR042120">
    <property type="entry name" value="MutL_C_dimsub"/>
</dbReference>
<gene>
    <name evidence="6" type="ORF">L203_100534</name>
</gene>
<dbReference type="Gene3D" id="3.30.230.10">
    <property type="match status" value="1"/>
</dbReference>
<dbReference type="SUPFAM" id="SSF55874">
    <property type="entry name" value="ATPase domain of HSP90 chaperone/DNA topoisomerase II/histidine kinase"/>
    <property type="match status" value="1"/>
</dbReference>
<reference evidence="6" key="3">
    <citation type="submission" date="2024-01" db="EMBL/GenBank/DDBJ databases">
        <authorList>
            <person name="Coelho M.A."/>
            <person name="David-Palma M."/>
            <person name="Shea T."/>
            <person name="Sun S."/>
            <person name="Cuomo C.A."/>
            <person name="Heitman J."/>
        </authorList>
    </citation>
    <scope>NUCLEOTIDE SEQUENCE</scope>
    <source>
        <strain evidence="6">CBS 7841</strain>
    </source>
</reference>
<reference evidence="6" key="1">
    <citation type="submission" date="2016-06" db="EMBL/GenBank/DDBJ databases">
        <authorList>
            <person name="Cuomo C."/>
            <person name="Litvintseva A."/>
            <person name="Heitman J."/>
            <person name="Chen Y."/>
            <person name="Sun S."/>
            <person name="Springer D."/>
            <person name="Dromer F."/>
            <person name="Young S."/>
            <person name="Zeng Q."/>
            <person name="Chapman S."/>
            <person name="Gujja S."/>
            <person name="Saif S."/>
            <person name="Birren B."/>
        </authorList>
    </citation>
    <scope>NUCLEOTIDE SEQUENCE</scope>
    <source>
        <strain evidence="6">CBS 7841</strain>
    </source>
</reference>
<dbReference type="Pfam" id="PF08676">
    <property type="entry name" value="MutL_C"/>
    <property type="match status" value="1"/>
</dbReference>